<dbReference type="PROSITE" id="PS00022">
    <property type="entry name" value="EGF_1"/>
    <property type="match status" value="2"/>
</dbReference>
<feature type="domain" description="HYR" evidence="8">
    <location>
        <begin position="478"/>
        <end position="560"/>
    </location>
</feature>
<keyword evidence="1" id="KW-0677">Repeat</keyword>
<sequence>MDNGVENEDYVYCFTLTLSNPNPAGTLGANSQVCIIDNDNYFGGTCPPPEAVIESNGQAVIEVNVTSASDTAVITWTDPTPAGVGWTYTCFPIGTPPSNDCNDRVSFPISYTFTSNGYNRRILVTYTVYATLIPTVTSKHCEFYLRVLDPFPPEITCPSDIVEAAGEGIMNGTADWVEPVGTDNSEVTTNSYSPPLFLNIGSHEFTYTAVDSSGNEASCSFNVAITDGTAPEIDCPANIDTDTDPQQSYATVMWNAPNVTDNSGEVIEPVLSSASGSTFEIGNHTVEVTATDSHNNTGMCSFTVIVRDLEPPVITCPANMTVPTNASVDNVTLALPDLASASDNLGTYDVKIAIADILYSVGESVTLYLATGEYALQYNVTDPAGNSESCYTFLTVVDEEAPTITCPSVGSSTTDLGLPTANVSFPDATASDNSMLAVTFSANATSDTPFNIGDTVVQFVATDNSGNTDDCFFTITVIDDEDPVVDCPMNIEVDADLGQNYSTVMWHAPNVTDNSGESITPTLSHNSGDQFPFGLTTVTVNATDSSFNVGSCAFTVYVLDPEPPMITCPDNQTRSTDLNVNHVSLALPDAASASDNSGSYVITIDVAGSIYSVGDSVSLDLATGQHLLQYIIRDNALNNDTCDMYITVIDDEDPRITCPAAMTVPTDAGLATANVTWELATVVDNSMLPITPVDDPVSGSILPIGDTTVRFNATDESGNSAYCTFVVTVEDMEPPSINCTDLTFSTSPGLPTAYVTYDEPPATDNVGVMNTNCFYVETSGQVLSVGMHQAICVATDSSDERLTDVCTLIITVEDNETPNITCPANETVATDGGAAVATFVLPDLDSSVDNTENFTVSIDVAGAQYDIGDNVTLSLATGVHLLQYTATDSYNNSEMCDMFVTVIDDEDPMITCPAAKTVPNDVGLATANVTWELATVMDNSMLPITPVDDPVSGSILPIGDTTVRFNATDESGNTAYCTFVVTVEDDEDPVVDCPMDIEVEADPGQNYATVMWYSPNVTDNSGESITPTLSHNSGDQFPFGLTTVTVNATDSSFNVGSCSFTVNVLDLEPPMITCPDNQTNSTDLSADDVAVALPDAASASDNSGSYVITIDVAGSTYMVGNSVTLDLATGQHLLQYIISDNALNNNTCDMFITVIDDEDPRITCPAAKTVPTDDGLATANVTWELATVMDNSMLPITPVDDPVSGSFLPIGDTTVRFNATDESGNSAYCTFVVTVEDDEDPVVDCPMDIEVDADPGQNYATVMWHAPNVTDNSGESITPTLSQDSGDQFPFGLTTVTVNATDSSFNLGSCSFTVNVLDLEPPMITCPDNQTNSTDLSADDVAVALPDAASASDNSGSYVITIDVAGTTHMVGNSVTLDLATGQHLLQYIISDNALNNNTCDMFITVIDEEDPVLTCPEDQMVVVPDNQLEATVTWLPPTVTDNSGEVPEAFPSQENGTAVPIGVETTIFYNATDSAGNTGYCDFTILVIDNVPPVITCPATLTEPTAFNKFYGPVTWVPPTVTDNVPATVTVMSDYVNGSNFDLGDTVVTLTAIDAAGNNDTCQFTITIVDLEPPVIYNCSDDFNVTTEPGEAYGIPVFTEPTAQDNSGSVTIAGLGRSGTQFLIGPTEVTYVAIDAANNPTACRLTILVIDDEHPAIQSASECPADIVEFIQDANSDNVTVTWTDPVFEDNSGIAPTVTVTPLANNSFFPEGNTTVTIVAEDQSGNTFECVFLVTINVYDMTPPVFSACPPSFSPVATDPGLDTASPFDFGITVSDTGSGVESAVLSTNMPYQIGDNLVSLFARDFAGNVDYCNFNVTVSDNEMPNITSCPVDQTVFTRTDSPYGFPTWMDPVAVDNSGVVTVNCSMQSGDAFVIADTTVVCTAWDPSNNMETCSFIVTVVDNQPPVVTFCPENINQGTDAGEATAVVTFSQPTATDNDGLPIIPVGSHPNNSTFDLNDTYVSFTFTDSSDNVAYCNFTITVVDDEAPTAGDTCPNDTLVYTPTGRPTAPVQWVIPMAFDNVGVVGTSYTHLPGDEFPIGMTTVVYTSTDAAGNVGTCQFVVEVQDTENPVFDLCPLPITQPTDQGSPDATVFWTVPNVTDNSGIIASLDVSNVPGEMFSIGPHTVTYTAVDEDNNIGTCSFPITISDDEAPVLDNCQNNVTLYVPPDSTQLSASWPFPTATDNAGPPTVFNATYTEIAVSQSPVTVTIDWQAGFVTVQQLYIGHYQCIIRAEDAAGNSVECVTELWILDDVKPVFDQCPPVLQASYPTDLNLPTAVVSWTPPNVTDNSGGTVTVDASHMPGMAFDIGVTTVTLDATDDSGNMESCVFNVTVVDEQRPNVTCPSGFTLYTDPQSNVSTGGWSLPDDAFDNSGVFTATSSLDPTEPLAVSNHHVSYTVVDAAGNDINCDFYITVLDNEDPYFEPCPASMTFQTDPQQNTANVTWPPVIPMDNDAVQEYSSNYQPGHLFPIGDTDVEYNVTDTSGNKGSCFFVVTVEDMEPPTITCPDPAIVTDTDPQRSVANVTFVTTAADNSGEWTVSCTPASATNFQVGVQNVMCIATDPSDNTETCSFAVLVSDNEDPVFDFCPSDITLNEPLESFVNFTIMVNWTLPVVTDNVDVVRLEVTHEPGSVFGIGSHLVMYTAYDAADNMATCQFNVFVNDVQPPVITGCPMNLPRFPTDPTRDTARAFWDEPQASDNSGSVTLTSNYDVGDAFPVGDTVVVYTAEDGSGNAVNCSFVVQVYDNEPPAFTGCPFQGVTSDTSLQSDRGVASWSEPQGTDNVAVANEQSDYRPGDSFPLGATVVTYNVTDTAGLVAECSFTVLIQDNEDPVLECPEDITVNIFTHQGSVAVNYTTVNATDYASGLDTLTCSVASGSSFSIGTNDVTCTAEDLANNVNFCIFRVIVVGSDDTILPVISNCPMNITLPSDNTTSTTIVSWTPPTATDNSGDPVTLDVTTEPGSPFSLGVSVVTYTATDAAGLVSTCDFSVTILDLENPHILQCPADITRPTDSGMDSAVVDWASPGAIDNSGTVTLVASETPGSAFYLGVTFVTYTATDSDDNVEQCIFMIEIIDEEDPVITGCPTVQLQRETEPGQNYSLVMWDEIAISDNSGNWTVETTGPSQGRINVGDHQVTYVATDSAGNPAQCSFSIRVIDTELPVFSNCPTEIIKLVNESGRDAVVTWNALQITDNVGVDAGTLSSTHNSGDTFPFGGPTTVTVNVADVNGNTNFCSFTVTVSDMEPPVFQTCPDDIIGIPTDAITWTTPTVTDNTVIFTLIASRSPGMFSLGVHHVTYTATDDHNNQQTCTFTITIEENNKPMVSNCPVMLTRYIPEGESQVEVTWTEPTATDQDGIARIEQNFYPGQNFTLGAYQVTYMFIDNAGFAATCQFVLNVERTPDTTPPDITNCPMDQAETLPEGQIKVGVSWTEPTIVDARGTVSVDVNYRPGDLFSAGTTQVVYVATDGAGNTANCTFNVHVDVIDTVNPFWSGCPGDIQAFVPFGTPSKSVTWTPPTASDAISSVTTTASHTPGAQFNVGDTQVVYTATDVAGNRGYCNFTITITEAVDTQDPIINGCPMNITREVNPGITQLSVSWTPPTAIDDFGTPSFVSNFQVGHTFAVSTHEVVYTATDGSGNSAECRFSITITALTDSTPPTISNCPAKITRRVGAAVTSIIVAWTPPTASDDFSGVSLTTTHNPSNSFQSGTTVVTYTAEDGVGNTVTCVFSVNIINDATAPVFVGCPSDVGATAPPGQNQATASWTPPTATDDSGEPVNLQTTHEPPTLFNLGMTTVTYTAFDNYGNSDTCSFVVDVVDDQGAPTILNCPDSINHYVASGVPQANVAWTAPTALPASATLTTDREPGTSFNAGTSTLVTYTATDDLSRSSTCSFTVAVIVDTQAPVIVNCLSNIAETVPQGQTSLSVSWTPPVATDNSGQVTLTPSHNPGDGFTVQTTPVTYTATDPFGLTAVCQFTVTVTVSNDNTLPVISNCPSNIARATDTGLATASVTWTAPTATDDQGAVTLTSDISPGFAFPIGMTEVTYTAIDGNNNQVTCVFTVTVTDEENPTLANCPQSFTLSVAQATDQAIANWTPPTASDNSGTVTRTTTFEPGQSLSVGQYPVTYTATDPADLTATCTFTVTVQPSTGCNASPCNNGGACIPAANNGFTCSCTSFWMGTTCDEDVNECASAPATSECSARGLSCFNRLDPVGYTCDCPVGFVRAGNSDNCLRARSFRFRITIVEINGALAVFVTGLGNSNTVIFLSHQIRLQVLFALVFSGMPGFGNVVVLFFSPGSIVVEAVVNFDPSSTVTQEDVNNAVRQGITTGDLLMGSEYKVTPSPSVVIEEVCVDGYCQNGGTCAPSSASYLSTCICPSGYGGDRCQSMIVTTTTPAPGGGGLSTEAIIAIAVGAAVALLLILLISLAVCYLATRGRGRRSDYLYREDYEGDRGPKHRTNGSVYDVQFQPRENNGYRPSAASQFSVPYMASGREAGIPLHRLIDRGDADYY</sequence>
<dbReference type="Pfam" id="PF02494">
    <property type="entry name" value="HYR"/>
    <property type="match status" value="44"/>
</dbReference>
<keyword evidence="2 3" id="KW-1015">Disulfide bond</keyword>
<feature type="domain" description="HYR" evidence="8">
    <location>
        <begin position="2576"/>
        <end position="2659"/>
    </location>
</feature>
<dbReference type="Gene3D" id="2.60.40.10">
    <property type="entry name" value="Immunoglobulins"/>
    <property type="match status" value="1"/>
</dbReference>
<dbReference type="InterPro" id="IPR013783">
    <property type="entry name" value="Ig-like_fold"/>
</dbReference>
<evidence type="ECO:0008006" key="11">
    <source>
        <dbReference type="Google" id="ProtNLM"/>
    </source>
</evidence>
<evidence type="ECO:0000313" key="9">
    <source>
        <dbReference type="EnsemblMetazoa" id="XP_038074658.1"/>
    </source>
</evidence>
<evidence type="ECO:0000313" key="10">
    <source>
        <dbReference type="Proteomes" id="UP000887568"/>
    </source>
</evidence>
<dbReference type="PROSITE" id="PS50024">
    <property type="entry name" value="SEA"/>
    <property type="match status" value="1"/>
</dbReference>
<feature type="domain" description="EGF-like" evidence="7">
    <location>
        <begin position="4179"/>
        <end position="4226"/>
    </location>
</feature>
<feature type="domain" description="HYR" evidence="8">
    <location>
        <begin position="3239"/>
        <end position="3311"/>
    </location>
</feature>
<organism evidence="9 10">
    <name type="scientific">Patiria miniata</name>
    <name type="common">Bat star</name>
    <name type="synonym">Asterina miniata</name>
    <dbReference type="NCBI Taxonomy" id="46514"/>
    <lineage>
        <taxon>Eukaryota</taxon>
        <taxon>Metazoa</taxon>
        <taxon>Echinodermata</taxon>
        <taxon>Eleutherozoa</taxon>
        <taxon>Asterozoa</taxon>
        <taxon>Asteroidea</taxon>
        <taxon>Valvatacea</taxon>
        <taxon>Valvatida</taxon>
        <taxon>Asterinidae</taxon>
        <taxon>Patiria</taxon>
    </lineage>
</organism>
<feature type="domain" description="EGF-like" evidence="7">
    <location>
        <begin position="4140"/>
        <end position="4177"/>
    </location>
</feature>
<dbReference type="PROSITE" id="PS50026">
    <property type="entry name" value="EGF_3"/>
    <property type="match status" value="3"/>
</dbReference>
<keyword evidence="5" id="KW-1133">Transmembrane helix</keyword>
<feature type="domain" description="HYR" evidence="8">
    <location>
        <begin position="3729"/>
        <end position="3812"/>
    </location>
</feature>
<evidence type="ECO:0000256" key="4">
    <source>
        <dbReference type="SAM" id="MobiDB-lite"/>
    </source>
</evidence>
<feature type="domain" description="HYR" evidence="8">
    <location>
        <begin position="2066"/>
        <end position="2149"/>
    </location>
</feature>
<evidence type="ECO:0000256" key="3">
    <source>
        <dbReference type="PROSITE-ProRule" id="PRU00076"/>
    </source>
</evidence>
<feature type="disulfide bond" evidence="3">
    <location>
        <begin position="4350"/>
        <end position="4367"/>
    </location>
</feature>
<evidence type="ECO:0000259" key="8">
    <source>
        <dbReference type="PROSITE" id="PS50825"/>
    </source>
</evidence>
<feature type="domain" description="HYR" evidence="8">
    <location>
        <begin position="3893"/>
        <end position="3975"/>
    </location>
</feature>
<dbReference type="SMART" id="SM00179">
    <property type="entry name" value="EGF_CA"/>
    <property type="match status" value="2"/>
</dbReference>
<dbReference type="PROSITE" id="PS01186">
    <property type="entry name" value="EGF_2"/>
    <property type="match status" value="2"/>
</dbReference>
<dbReference type="CDD" id="cd00054">
    <property type="entry name" value="EGF_CA"/>
    <property type="match status" value="1"/>
</dbReference>
<feature type="domain" description="HYR" evidence="8">
    <location>
        <begin position="3647"/>
        <end position="3728"/>
    </location>
</feature>
<dbReference type="GO" id="GO:0005509">
    <property type="term" value="F:calcium ion binding"/>
    <property type="evidence" value="ECO:0007669"/>
    <property type="project" value="InterPro"/>
</dbReference>
<feature type="domain" description="HYR" evidence="8">
    <location>
        <begin position="2992"/>
        <end position="3070"/>
    </location>
</feature>
<feature type="compositionally biased region" description="Polar residues" evidence="4">
    <location>
        <begin position="3749"/>
        <end position="3765"/>
    </location>
</feature>
<feature type="region of interest" description="Disordered" evidence="4">
    <location>
        <begin position="4087"/>
        <end position="4106"/>
    </location>
</feature>
<feature type="transmembrane region" description="Helical" evidence="5">
    <location>
        <begin position="4240"/>
        <end position="4261"/>
    </location>
</feature>
<dbReference type="SUPFAM" id="SSF57196">
    <property type="entry name" value="EGF/Laminin"/>
    <property type="match status" value="2"/>
</dbReference>
<feature type="domain" description="HYR" evidence="8">
    <location>
        <begin position="649"/>
        <end position="731"/>
    </location>
</feature>
<feature type="transmembrane region" description="Helical" evidence="5">
    <location>
        <begin position="4399"/>
        <end position="4425"/>
    </location>
</feature>
<feature type="domain" description="HYR" evidence="8">
    <location>
        <begin position="1654"/>
        <end position="1739"/>
    </location>
</feature>
<feature type="domain" description="HYR" evidence="8">
    <location>
        <begin position="1491"/>
        <end position="1569"/>
    </location>
</feature>
<feature type="transmembrane region" description="Helical" evidence="5">
    <location>
        <begin position="4268"/>
        <end position="4288"/>
    </location>
</feature>
<dbReference type="InterPro" id="IPR003410">
    <property type="entry name" value="HYR_dom"/>
</dbReference>
<dbReference type="InterPro" id="IPR000082">
    <property type="entry name" value="SEA_dom"/>
</dbReference>
<accession>A0A914BEJ1</accession>
<dbReference type="Proteomes" id="UP000887568">
    <property type="component" value="Unplaced"/>
</dbReference>
<feature type="disulfide bond" evidence="3">
    <location>
        <begin position="4369"/>
        <end position="4378"/>
    </location>
</feature>
<feature type="disulfide bond" evidence="3">
    <location>
        <begin position="4167"/>
        <end position="4176"/>
    </location>
</feature>
<feature type="domain" description="HYR" evidence="8">
    <location>
        <begin position="1407"/>
        <end position="1490"/>
    </location>
</feature>
<dbReference type="GeneID" id="119742611"/>
<keyword evidence="5" id="KW-0812">Transmembrane</keyword>
<feature type="domain" description="HYR" evidence="8">
    <location>
        <begin position="983"/>
        <end position="1066"/>
    </location>
</feature>
<feature type="domain" description="HYR" evidence="8">
    <location>
        <begin position="2250"/>
        <end position="2335"/>
    </location>
</feature>
<feature type="domain" description="HYR" evidence="8">
    <location>
        <begin position="2660"/>
        <end position="2743"/>
    </location>
</feature>
<feature type="domain" description="HYR" evidence="8">
    <location>
        <begin position="3813"/>
        <end position="3892"/>
    </location>
</feature>
<name>A0A914BEJ1_PATMI</name>
<feature type="domain" description="HYR" evidence="8">
    <location>
        <begin position="397"/>
        <end position="477"/>
    </location>
</feature>
<feature type="domain" description="HYR" evidence="8">
    <location>
        <begin position="903"/>
        <end position="982"/>
    </location>
</feature>
<dbReference type="OMA" id="DSMMYSV"/>
<keyword evidence="10" id="KW-1185">Reference proteome</keyword>
<feature type="domain" description="HYR" evidence="8">
    <location>
        <begin position="2826"/>
        <end position="2906"/>
    </location>
</feature>
<feature type="domain" description="HYR" evidence="8">
    <location>
        <begin position="3071"/>
        <end position="3154"/>
    </location>
</feature>
<dbReference type="InterPro" id="IPR001881">
    <property type="entry name" value="EGF-like_Ca-bd_dom"/>
</dbReference>
<dbReference type="Gene3D" id="2.10.25.10">
    <property type="entry name" value="Laminin"/>
    <property type="match status" value="2"/>
</dbReference>
<evidence type="ECO:0000259" key="7">
    <source>
        <dbReference type="PROSITE" id="PS50026"/>
    </source>
</evidence>
<dbReference type="PANTHER" id="PTHR24273">
    <property type="entry name" value="FI04643P-RELATED"/>
    <property type="match status" value="1"/>
</dbReference>
<dbReference type="SMART" id="SM00181">
    <property type="entry name" value="EGF"/>
    <property type="match status" value="3"/>
</dbReference>
<feature type="domain" description="HYR" evidence="8">
    <location>
        <begin position="1155"/>
        <end position="1234"/>
    </location>
</feature>
<keyword evidence="5" id="KW-0472">Membrane</keyword>
<feature type="domain" description="HYR" evidence="8">
    <location>
        <begin position="2908"/>
        <end position="2991"/>
    </location>
</feature>
<reference evidence="9" key="1">
    <citation type="submission" date="2022-11" db="UniProtKB">
        <authorList>
            <consortium name="EnsemblMetazoa"/>
        </authorList>
    </citation>
    <scope>IDENTIFICATION</scope>
</reference>
<protein>
    <recommendedName>
        <fullName evidence="11">Hyalin</fullName>
    </recommendedName>
</protein>
<dbReference type="CDD" id="cd00053">
    <property type="entry name" value="EGF"/>
    <property type="match status" value="1"/>
</dbReference>
<dbReference type="PROSITE" id="PS50825">
    <property type="entry name" value="HYR"/>
    <property type="match status" value="40"/>
</dbReference>
<feature type="domain" description="HYR" evidence="8">
    <location>
        <begin position="3977"/>
        <end position="4057"/>
    </location>
</feature>
<proteinExistence type="predicted"/>
<dbReference type="EnsemblMetazoa" id="XM_038218730.1">
    <property type="protein sequence ID" value="XP_038074658.1"/>
    <property type="gene ID" value="LOC119742611"/>
</dbReference>
<comment type="caution">
    <text evidence="3">Lacks conserved residue(s) required for the propagation of feature annotation.</text>
</comment>
<feature type="domain" description="HYR" evidence="8">
    <location>
        <begin position="3155"/>
        <end position="3238"/>
    </location>
</feature>
<feature type="domain" description="HYR" evidence="8">
    <location>
        <begin position="3312"/>
        <end position="3394"/>
    </location>
</feature>
<feature type="domain" description="HYR" evidence="8">
    <location>
        <begin position="3479"/>
        <end position="3561"/>
    </location>
</feature>
<evidence type="ECO:0000256" key="1">
    <source>
        <dbReference type="ARBA" id="ARBA00022737"/>
    </source>
</evidence>
<feature type="domain" description="HYR" evidence="8">
    <location>
        <begin position="1902"/>
        <end position="1985"/>
    </location>
</feature>
<dbReference type="InterPro" id="IPR000742">
    <property type="entry name" value="EGF"/>
</dbReference>
<feature type="domain" description="HYR" evidence="8">
    <location>
        <begin position="732"/>
        <end position="814"/>
    </location>
</feature>
<feature type="region of interest" description="Disordered" evidence="4">
    <location>
        <begin position="3747"/>
        <end position="3772"/>
    </location>
</feature>
<feature type="domain" description="HYR" evidence="8">
    <location>
        <begin position="1986"/>
        <end position="2065"/>
    </location>
</feature>
<evidence type="ECO:0000256" key="2">
    <source>
        <dbReference type="ARBA" id="ARBA00023157"/>
    </source>
</evidence>
<dbReference type="PANTHER" id="PTHR24273:SF32">
    <property type="entry name" value="HYALIN"/>
    <property type="match status" value="1"/>
</dbReference>
<feature type="domain" description="HYR" evidence="8">
    <location>
        <begin position="4058"/>
        <end position="4140"/>
    </location>
</feature>
<feature type="domain" description="HYR" evidence="8">
    <location>
        <begin position="1823"/>
        <end position="1901"/>
    </location>
</feature>
<feature type="domain" description="HYR" evidence="8">
    <location>
        <begin position="148"/>
        <end position="225"/>
    </location>
</feature>
<feature type="domain" description="HYR" evidence="8">
    <location>
        <begin position="3396"/>
        <end position="3478"/>
    </location>
</feature>
<feature type="domain" description="HYR" evidence="8">
    <location>
        <begin position="1235"/>
        <end position="1318"/>
    </location>
</feature>
<dbReference type="RefSeq" id="XP_038074658.1">
    <property type="nucleotide sequence ID" value="XM_038218730.1"/>
</dbReference>
<feature type="domain" description="HYR" evidence="8">
    <location>
        <begin position="1570"/>
        <end position="1652"/>
    </location>
</feature>
<dbReference type="OrthoDB" id="6515930at2759"/>
<feature type="domain" description="HYR" evidence="8">
    <location>
        <begin position="2415"/>
        <end position="2497"/>
    </location>
</feature>
<feature type="domain" description="HYR" evidence="8">
    <location>
        <begin position="226"/>
        <end position="308"/>
    </location>
</feature>
<feature type="domain" description="EGF-like" evidence="7">
    <location>
        <begin position="4341"/>
        <end position="4379"/>
    </location>
</feature>
<feature type="domain" description="HYR" evidence="8">
    <location>
        <begin position="1740"/>
        <end position="1822"/>
    </location>
</feature>
<evidence type="ECO:0000256" key="5">
    <source>
        <dbReference type="SAM" id="Phobius"/>
    </source>
</evidence>
<feature type="domain" description="HYR" evidence="8">
    <location>
        <begin position="2744"/>
        <end position="2825"/>
    </location>
</feature>
<keyword evidence="3" id="KW-0245">EGF-like domain</keyword>
<feature type="domain" description="HYR" evidence="8">
    <location>
        <begin position="3563"/>
        <end position="3645"/>
    </location>
</feature>
<evidence type="ECO:0000259" key="6">
    <source>
        <dbReference type="PROSITE" id="PS50024"/>
    </source>
</evidence>
<feature type="domain" description="SEA" evidence="6">
    <location>
        <begin position="4227"/>
        <end position="4338"/>
    </location>
</feature>